<evidence type="ECO:0000313" key="10">
    <source>
        <dbReference type="EMBL" id="MEA5391366.1"/>
    </source>
</evidence>
<gene>
    <name evidence="10" type="primary">folK</name>
    <name evidence="10" type="ORF">VB738_08850</name>
</gene>
<dbReference type="EC" id="2.7.6.3" evidence="3"/>
<dbReference type="PANTHER" id="PTHR43071">
    <property type="entry name" value="2-AMINO-4-HYDROXY-6-HYDROXYMETHYLDIHYDROPTERIDINE PYROPHOSPHOKINASE"/>
    <property type="match status" value="1"/>
</dbReference>
<feature type="domain" description="7,8-dihydro-6-hydroxymethylpterin-pyrophosphokinase" evidence="9">
    <location>
        <begin position="112"/>
        <end position="123"/>
    </location>
</feature>
<evidence type="ECO:0000313" key="11">
    <source>
        <dbReference type="Proteomes" id="UP001304461"/>
    </source>
</evidence>
<comment type="pathway">
    <text evidence="2">Cofactor biosynthesis; tetrahydrofolate biosynthesis; 2-amino-4-hydroxy-6-hydroxymethyl-7,8-dihydropteridine diphosphate from 7,8-dihydroneopterin triphosphate: step 4/4.</text>
</comment>
<keyword evidence="11" id="KW-1185">Reference proteome</keyword>
<name>A0ABU5RUC4_9CYAN</name>
<proteinExistence type="predicted"/>
<keyword evidence="6" id="KW-0418">Kinase</keyword>
<evidence type="ECO:0000256" key="4">
    <source>
        <dbReference type="ARBA" id="ARBA00022679"/>
    </source>
</evidence>
<dbReference type="SUPFAM" id="SSF55083">
    <property type="entry name" value="6-hydroxymethyl-7,8-dihydropterin pyrophosphokinase, HPPK"/>
    <property type="match status" value="1"/>
</dbReference>
<dbReference type="NCBIfam" id="TIGR01498">
    <property type="entry name" value="folK"/>
    <property type="match status" value="1"/>
</dbReference>
<dbReference type="PROSITE" id="PS00794">
    <property type="entry name" value="HPPK"/>
    <property type="match status" value="1"/>
</dbReference>
<dbReference type="PANTHER" id="PTHR43071:SF1">
    <property type="entry name" value="2-AMINO-4-HYDROXY-6-HYDROXYMETHYLDIHYDROPTERIDINE PYROPHOSPHOKINASE"/>
    <property type="match status" value="1"/>
</dbReference>
<keyword evidence="8" id="KW-0289">Folate biosynthesis</keyword>
<comment type="caution">
    <text evidence="10">The sequence shown here is derived from an EMBL/GenBank/DDBJ whole genome shotgun (WGS) entry which is preliminary data.</text>
</comment>
<dbReference type="Gene3D" id="3.30.70.560">
    <property type="entry name" value="7,8-Dihydro-6-hydroxymethylpterin-pyrophosphokinase HPPK"/>
    <property type="match status" value="1"/>
</dbReference>
<dbReference type="Proteomes" id="UP001304461">
    <property type="component" value="Unassembled WGS sequence"/>
</dbReference>
<dbReference type="InterPro" id="IPR035907">
    <property type="entry name" value="Hppk_sf"/>
</dbReference>
<organism evidence="10 11">
    <name type="scientific">Cyanobium gracile UHCC 0139</name>
    <dbReference type="NCBI Taxonomy" id="3110308"/>
    <lineage>
        <taxon>Bacteria</taxon>
        <taxon>Bacillati</taxon>
        <taxon>Cyanobacteriota</taxon>
        <taxon>Cyanophyceae</taxon>
        <taxon>Synechococcales</taxon>
        <taxon>Prochlorococcaceae</taxon>
        <taxon>Cyanobium</taxon>
    </lineage>
</organism>
<evidence type="ECO:0000256" key="2">
    <source>
        <dbReference type="ARBA" id="ARBA00005051"/>
    </source>
</evidence>
<evidence type="ECO:0000259" key="9">
    <source>
        <dbReference type="PROSITE" id="PS00794"/>
    </source>
</evidence>
<dbReference type="CDD" id="cd00483">
    <property type="entry name" value="HPPK"/>
    <property type="match status" value="1"/>
</dbReference>
<keyword evidence="7" id="KW-0067">ATP-binding</keyword>
<evidence type="ECO:0000256" key="3">
    <source>
        <dbReference type="ARBA" id="ARBA00013253"/>
    </source>
</evidence>
<evidence type="ECO:0000256" key="7">
    <source>
        <dbReference type="ARBA" id="ARBA00022840"/>
    </source>
</evidence>
<evidence type="ECO:0000256" key="8">
    <source>
        <dbReference type="ARBA" id="ARBA00022909"/>
    </source>
</evidence>
<keyword evidence="4 10" id="KW-0808">Transferase</keyword>
<evidence type="ECO:0000256" key="6">
    <source>
        <dbReference type="ARBA" id="ARBA00022777"/>
    </source>
</evidence>
<evidence type="ECO:0000256" key="1">
    <source>
        <dbReference type="ARBA" id="ARBA00000198"/>
    </source>
</evidence>
<evidence type="ECO:0000256" key="5">
    <source>
        <dbReference type="ARBA" id="ARBA00022741"/>
    </source>
</evidence>
<dbReference type="EMBL" id="JAYGHX010000004">
    <property type="protein sequence ID" value="MEA5391366.1"/>
    <property type="molecule type" value="Genomic_DNA"/>
</dbReference>
<sequence>MPPTPARPSPSSLAIALGANLGDPVATFAAVRPRLEEELGAWAAAPLQLSWSPRFRTQPVGGPPGQPPYLNAVLLAWKGSAHGPDGAWPDPLLLLVRLLALEATFGRERRERWGPRRLDLDLLWCGAMASRGPQLVLPHPRLGERAFVLAPLAAIDPDLPLPLAAALTPRTAAAGLAALPRAALEPPPLALAGEPGWPEGP</sequence>
<dbReference type="Pfam" id="PF01288">
    <property type="entry name" value="HPPK"/>
    <property type="match status" value="1"/>
</dbReference>
<accession>A0ABU5RUC4</accession>
<comment type="catalytic activity">
    <reaction evidence="1">
        <text>6-hydroxymethyl-7,8-dihydropterin + ATP = (7,8-dihydropterin-6-yl)methyl diphosphate + AMP + H(+)</text>
        <dbReference type="Rhea" id="RHEA:11412"/>
        <dbReference type="ChEBI" id="CHEBI:15378"/>
        <dbReference type="ChEBI" id="CHEBI:30616"/>
        <dbReference type="ChEBI" id="CHEBI:44841"/>
        <dbReference type="ChEBI" id="CHEBI:72950"/>
        <dbReference type="ChEBI" id="CHEBI:456215"/>
        <dbReference type="EC" id="2.7.6.3"/>
    </reaction>
</comment>
<dbReference type="RefSeq" id="WP_323305397.1">
    <property type="nucleotide sequence ID" value="NZ_JAYGHX010000004.1"/>
</dbReference>
<keyword evidence="5" id="KW-0547">Nucleotide-binding</keyword>
<reference evidence="10 11" key="1">
    <citation type="submission" date="2023-12" db="EMBL/GenBank/DDBJ databases">
        <title>Baltic Sea Cyanobacteria.</title>
        <authorList>
            <person name="Delbaje E."/>
            <person name="Fewer D.P."/>
            <person name="Shishido T.K."/>
        </authorList>
    </citation>
    <scope>NUCLEOTIDE SEQUENCE [LARGE SCALE GENOMIC DNA]</scope>
    <source>
        <strain evidence="10 11">UHCC 0139</strain>
    </source>
</reference>
<dbReference type="GO" id="GO:0003848">
    <property type="term" value="F:2-amino-4-hydroxy-6-hydroxymethyldihydropteridine diphosphokinase activity"/>
    <property type="evidence" value="ECO:0007669"/>
    <property type="project" value="UniProtKB-EC"/>
</dbReference>
<protein>
    <recommendedName>
        <fullName evidence="3">2-amino-4-hydroxy-6-hydroxymethyldihydropteridine diphosphokinase</fullName>
        <ecNumber evidence="3">2.7.6.3</ecNumber>
    </recommendedName>
</protein>
<dbReference type="InterPro" id="IPR000550">
    <property type="entry name" value="Hppk"/>
</dbReference>